<evidence type="ECO:0000313" key="4">
    <source>
        <dbReference type="Proteomes" id="UP000515377"/>
    </source>
</evidence>
<reference evidence="2 4" key="2">
    <citation type="submission" date="2020-07" db="EMBL/GenBank/DDBJ databases">
        <title>Whole genome sequence of Sphingobium yanoikuyae A3.</title>
        <authorList>
            <person name="Han S.-S."/>
        </authorList>
    </citation>
    <scope>NUCLEOTIDE SEQUENCE [LARGE SCALE GENOMIC DNA]</scope>
    <source>
        <strain evidence="2 4">A3</strain>
        <plasmid evidence="2 4">unnamed1</plasmid>
    </source>
</reference>
<evidence type="ECO:0000313" key="2">
    <source>
        <dbReference type="EMBL" id="QNG49492.1"/>
    </source>
</evidence>
<gene>
    <name evidence="1" type="ORF">EBF16_02165</name>
    <name evidence="2" type="ORF">H3V42_32200</name>
</gene>
<dbReference type="AlphaFoldDB" id="A0A3G2UKU1"/>
<organism evidence="1 3">
    <name type="scientific">Sphingobium yanoikuyae</name>
    <name type="common">Sphingomonas yanoikuyae</name>
    <dbReference type="NCBI Taxonomy" id="13690"/>
    <lineage>
        <taxon>Bacteria</taxon>
        <taxon>Pseudomonadati</taxon>
        <taxon>Pseudomonadota</taxon>
        <taxon>Alphaproteobacteria</taxon>
        <taxon>Sphingomonadales</taxon>
        <taxon>Sphingomonadaceae</taxon>
        <taxon>Sphingobium</taxon>
    </lineage>
</organism>
<accession>A0A3G2UKU1</accession>
<dbReference type="EMBL" id="CP033227">
    <property type="protein sequence ID" value="AYO75797.1"/>
    <property type="molecule type" value="Genomic_DNA"/>
</dbReference>
<proteinExistence type="predicted"/>
<geneLocation type="plasmid" evidence="1">
    <name>pF1</name>
</geneLocation>
<evidence type="ECO:0000313" key="3">
    <source>
        <dbReference type="Proteomes" id="UP000280708"/>
    </source>
</evidence>
<dbReference type="EMBL" id="CP060123">
    <property type="protein sequence ID" value="QNG49492.1"/>
    <property type="molecule type" value="Genomic_DNA"/>
</dbReference>
<protein>
    <submittedName>
        <fullName evidence="1">Uncharacterized protein</fullName>
    </submittedName>
</protein>
<keyword evidence="1" id="KW-0614">Plasmid</keyword>
<dbReference type="RefSeq" id="WP_037444031.1">
    <property type="nucleotide sequence ID" value="NZ_CP033227.1"/>
</dbReference>
<dbReference type="Proteomes" id="UP000280708">
    <property type="component" value="Plasmid pF1"/>
</dbReference>
<geneLocation type="plasmid" evidence="2 4">
    <name>unnamed1</name>
</geneLocation>
<name>A0A3G2UKU1_SPHYA</name>
<evidence type="ECO:0000313" key="1">
    <source>
        <dbReference type="EMBL" id="AYO75797.1"/>
    </source>
</evidence>
<sequence>MADITDLPVMSRADALAIGFAGFNDVPHKAIDVPDGAFTITARTSEGRRVTFCFLEKTYGGPPRFIDIQFHDRGTHIPNADGGVSPTFNAFAITRGGRFVADSRSLDEARKPTILVLSLDKAGEEAAHPTRPDGGRKDRDLADLLDRAAAVIADPDSEIRSDRNDLVDSLHAEAAIRRQRTDAS</sequence>
<dbReference type="Proteomes" id="UP000515377">
    <property type="component" value="Plasmid unnamed1"/>
</dbReference>
<reference evidence="1 3" key="1">
    <citation type="submission" date="2018-10" db="EMBL/GenBank/DDBJ databases">
        <title>Characterization and genome analysis of a novel bacterium Sphingobium yanoikuyae SJTF8 capable of degrading PAHs.</title>
        <authorList>
            <person name="Yin C."/>
            <person name="Xiong W."/>
            <person name="Liang R."/>
        </authorList>
    </citation>
    <scope>NUCLEOTIDE SEQUENCE [LARGE SCALE GENOMIC DNA]</scope>
    <source>
        <strain evidence="1 3">SJTF8</strain>
        <plasmid evidence="3">pf1</plasmid>
        <plasmid evidence="1">pF1</plasmid>
    </source>
</reference>
<geneLocation type="plasmid" evidence="3">
    <name>pf1</name>
</geneLocation>